<dbReference type="InterPro" id="IPR002921">
    <property type="entry name" value="Fungal_lipase-type"/>
</dbReference>
<dbReference type="OrthoDB" id="438440at2759"/>
<dbReference type="AlphaFoldDB" id="A0A8T0VNU8"/>
<organism evidence="3 4">
    <name type="scientific">Panicum virgatum</name>
    <name type="common">Blackwell switchgrass</name>
    <dbReference type="NCBI Taxonomy" id="38727"/>
    <lineage>
        <taxon>Eukaryota</taxon>
        <taxon>Viridiplantae</taxon>
        <taxon>Streptophyta</taxon>
        <taxon>Embryophyta</taxon>
        <taxon>Tracheophyta</taxon>
        <taxon>Spermatophyta</taxon>
        <taxon>Magnoliopsida</taxon>
        <taxon>Liliopsida</taxon>
        <taxon>Poales</taxon>
        <taxon>Poaceae</taxon>
        <taxon>PACMAD clade</taxon>
        <taxon>Panicoideae</taxon>
        <taxon>Panicodae</taxon>
        <taxon>Paniceae</taxon>
        <taxon>Panicinae</taxon>
        <taxon>Panicum</taxon>
        <taxon>Panicum sect. Hiantes</taxon>
    </lineage>
</organism>
<comment type="caution">
    <text evidence="3">The sequence shown here is derived from an EMBL/GenBank/DDBJ whole genome shotgun (WGS) entry which is preliminary data.</text>
</comment>
<keyword evidence="4" id="KW-1185">Reference proteome</keyword>
<dbReference type="EMBL" id="CM029040">
    <property type="protein sequence ID" value="KAG2636940.1"/>
    <property type="molecule type" value="Genomic_DNA"/>
</dbReference>
<evidence type="ECO:0000259" key="1">
    <source>
        <dbReference type="Pfam" id="PF01764"/>
    </source>
</evidence>
<dbReference type="Gene3D" id="3.40.50.1820">
    <property type="entry name" value="alpha/beta hydrolase"/>
    <property type="match status" value="1"/>
</dbReference>
<dbReference type="GO" id="GO:0016042">
    <property type="term" value="P:lipid catabolic process"/>
    <property type="evidence" value="ECO:0007669"/>
    <property type="project" value="InterPro"/>
</dbReference>
<name>A0A8T0VNU8_PANVG</name>
<dbReference type="Pfam" id="PF01764">
    <property type="entry name" value="Lipase_3"/>
    <property type="match status" value="1"/>
</dbReference>
<protein>
    <recommendedName>
        <fullName evidence="5">Calmodulin-binding heat-shock protein</fullName>
    </recommendedName>
</protein>
<dbReference type="PANTHER" id="PTHR46398:SF4">
    <property type="entry name" value="ALPHA_BETA-HYDROLASES SUPERFAMILY PROTEIN"/>
    <property type="match status" value="1"/>
</dbReference>
<dbReference type="Pfam" id="PF03893">
    <property type="entry name" value="Lipase3_N"/>
    <property type="match status" value="1"/>
</dbReference>
<accession>A0A8T0VNU8</accession>
<feature type="domain" description="Fungal lipase-type" evidence="1">
    <location>
        <begin position="109"/>
        <end position="243"/>
    </location>
</feature>
<evidence type="ECO:0000313" key="4">
    <source>
        <dbReference type="Proteomes" id="UP000823388"/>
    </source>
</evidence>
<gene>
    <name evidence="3" type="ORF">PVAP13_2NG495600</name>
</gene>
<evidence type="ECO:0000313" key="3">
    <source>
        <dbReference type="EMBL" id="KAG2636940.1"/>
    </source>
</evidence>
<proteinExistence type="predicted"/>
<dbReference type="InterPro" id="IPR029058">
    <property type="entry name" value="AB_hydrolase_fold"/>
</dbReference>
<dbReference type="SUPFAM" id="SSF53474">
    <property type="entry name" value="alpha/beta-Hydrolases"/>
    <property type="match status" value="1"/>
</dbReference>
<dbReference type="CDD" id="cd00519">
    <property type="entry name" value="Lipase_3"/>
    <property type="match status" value="1"/>
</dbReference>
<evidence type="ECO:0008006" key="5">
    <source>
        <dbReference type="Google" id="ProtNLM"/>
    </source>
</evidence>
<dbReference type="PANTHER" id="PTHR46398">
    <property type="entry name" value="ALPHA/BETA-HYDROLASES SUPERFAMILY PROTEIN"/>
    <property type="match status" value="1"/>
</dbReference>
<dbReference type="Proteomes" id="UP000823388">
    <property type="component" value="Chromosome 2N"/>
</dbReference>
<sequence length="443" mass="49964">MSIACCLPVVECVYCLACARWAWQRCLHSGGYDSETWGVASAAEFEPVPRLCRLILSVYEDDLENPQWAPPGGYGMEPRWVVHRRTYEHTHGHAPTYLLYVDHRHSDVVLAVRGMNMAKESDYAVLLDNKLGQRRFDGGYVHNGLLKAAEWVFDAECDVLRDLLEKNPGYTLTFAGHSLGSGVVAMLALVAVHNKERLGGIERKRIRCFAMAPARCMSLNLAVRYADIINAVILQQDDFLPRTDIPLEDIFKSLFCLPCLLCGRCLIDTCIPESVMLRDPRRLYAPGRLYHIVERKPFSCGRIPPVVRTAVPVDGRFEHIILSCNATSDHAIIWIEREAQRALDLLVENEETMEAPEVQRMGDEITVTRAHDEEQQAALRRAVALGVADVNVPSTYGTFDENPTSEADEAAPLLSDSGRRRAWDEWISRIFEKDESGQMVPRR</sequence>
<feature type="domain" description="Mono-/di-acylglycerol lipase N-terminal" evidence="2">
    <location>
        <begin position="10"/>
        <end position="74"/>
    </location>
</feature>
<evidence type="ECO:0000259" key="2">
    <source>
        <dbReference type="Pfam" id="PF03893"/>
    </source>
</evidence>
<reference evidence="3" key="1">
    <citation type="submission" date="2020-05" db="EMBL/GenBank/DDBJ databases">
        <title>WGS assembly of Panicum virgatum.</title>
        <authorList>
            <person name="Lovell J.T."/>
            <person name="Jenkins J."/>
            <person name="Shu S."/>
            <person name="Juenger T.E."/>
            <person name="Schmutz J."/>
        </authorList>
    </citation>
    <scope>NUCLEOTIDE SEQUENCE</scope>
    <source>
        <strain evidence="3">AP13</strain>
    </source>
</reference>
<dbReference type="InterPro" id="IPR005592">
    <property type="entry name" value="Mono/diacylglycerol_lipase_N"/>
</dbReference>